<comment type="caution">
    <text evidence="2">The sequence shown here is derived from an EMBL/GenBank/DDBJ whole genome shotgun (WGS) entry which is preliminary data.</text>
</comment>
<dbReference type="Proteomes" id="UP001596020">
    <property type="component" value="Unassembled WGS sequence"/>
</dbReference>
<accession>A0ABV9K9D6</accession>
<feature type="chain" id="PRO_5046792056" description="Secreted protein" evidence="1">
    <location>
        <begin position="22"/>
        <end position="69"/>
    </location>
</feature>
<evidence type="ECO:0008006" key="4">
    <source>
        <dbReference type="Google" id="ProtNLM"/>
    </source>
</evidence>
<proteinExistence type="predicted"/>
<dbReference type="PROSITE" id="PS51257">
    <property type="entry name" value="PROKAR_LIPOPROTEIN"/>
    <property type="match status" value="1"/>
</dbReference>
<evidence type="ECO:0000256" key="1">
    <source>
        <dbReference type="SAM" id="SignalP"/>
    </source>
</evidence>
<protein>
    <recommendedName>
        <fullName evidence="4">Secreted protein</fullName>
    </recommendedName>
</protein>
<reference evidence="3" key="1">
    <citation type="journal article" date="2019" name="Int. J. Syst. Evol. Microbiol.">
        <title>The Global Catalogue of Microorganisms (GCM) 10K type strain sequencing project: providing services to taxonomists for standard genome sequencing and annotation.</title>
        <authorList>
            <consortium name="The Broad Institute Genomics Platform"/>
            <consortium name="The Broad Institute Genome Sequencing Center for Infectious Disease"/>
            <person name="Wu L."/>
            <person name="Ma J."/>
        </authorList>
    </citation>
    <scope>NUCLEOTIDE SEQUENCE [LARGE SCALE GENOMIC DNA]</scope>
    <source>
        <strain evidence="3">CGMCC 4.7357</strain>
    </source>
</reference>
<organism evidence="2 3">
    <name type="scientific">Falsiporphyromonas endometrii</name>
    <dbReference type="NCBI Taxonomy" id="1387297"/>
    <lineage>
        <taxon>Bacteria</taxon>
        <taxon>Pseudomonadati</taxon>
        <taxon>Bacteroidota</taxon>
        <taxon>Bacteroidia</taxon>
        <taxon>Bacteroidales</taxon>
        <taxon>Porphyromonadaceae</taxon>
        <taxon>Falsiporphyromonas</taxon>
    </lineage>
</organism>
<sequence>MMKLWCLLFAAFVCITTSCSIVSKSQSEYMDPDELEEIRGGQEYYEDEQDYYLDDMRLTETAICSIHSQ</sequence>
<keyword evidence="3" id="KW-1185">Reference proteome</keyword>
<gene>
    <name evidence="2" type="ORF">ACFO3G_07590</name>
</gene>
<dbReference type="RefSeq" id="WP_380079543.1">
    <property type="nucleotide sequence ID" value="NZ_JBHSGO010000201.1"/>
</dbReference>
<feature type="signal peptide" evidence="1">
    <location>
        <begin position="1"/>
        <end position="21"/>
    </location>
</feature>
<evidence type="ECO:0000313" key="2">
    <source>
        <dbReference type="EMBL" id="MFC4666458.1"/>
    </source>
</evidence>
<name>A0ABV9K9D6_9PORP</name>
<dbReference type="EMBL" id="JBHSGO010000201">
    <property type="protein sequence ID" value="MFC4666458.1"/>
    <property type="molecule type" value="Genomic_DNA"/>
</dbReference>
<evidence type="ECO:0000313" key="3">
    <source>
        <dbReference type="Proteomes" id="UP001596020"/>
    </source>
</evidence>
<keyword evidence="1" id="KW-0732">Signal</keyword>